<reference evidence="1" key="1">
    <citation type="submission" date="2019-10" db="EMBL/GenBank/DDBJ databases">
        <authorList>
            <consortium name="DOE Joint Genome Institute"/>
            <person name="Kuo A."/>
            <person name="Miyauchi S."/>
            <person name="Kiss E."/>
            <person name="Drula E."/>
            <person name="Kohler A."/>
            <person name="Sanchez-Garcia M."/>
            <person name="Andreopoulos B."/>
            <person name="Barry K.W."/>
            <person name="Bonito G."/>
            <person name="Buee M."/>
            <person name="Carver A."/>
            <person name="Chen C."/>
            <person name="Cichocki N."/>
            <person name="Clum A."/>
            <person name="Culley D."/>
            <person name="Crous P.W."/>
            <person name="Fauchery L."/>
            <person name="Girlanda M."/>
            <person name="Hayes R."/>
            <person name="Keri Z."/>
            <person name="Labutti K."/>
            <person name="Lipzen A."/>
            <person name="Lombard V."/>
            <person name="Magnuson J."/>
            <person name="Maillard F."/>
            <person name="Morin E."/>
            <person name="Murat C."/>
            <person name="Nolan M."/>
            <person name="Ohm R."/>
            <person name="Pangilinan J."/>
            <person name="Pereira M."/>
            <person name="Perotto S."/>
            <person name="Peter M."/>
            <person name="Riley R."/>
            <person name="Sitrit Y."/>
            <person name="Stielow B."/>
            <person name="Szollosi G."/>
            <person name="Zifcakova L."/>
            <person name="Stursova M."/>
            <person name="Spatafora J.W."/>
            <person name="Tedersoo L."/>
            <person name="Vaario L.-M."/>
            <person name="Yamada A."/>
            <person name="Yan M."/>
            <person name="Wang P."/>
            <person name="Xu J."/>
            <person name="Bruns T."/>
            <person name="Baldrian P."/>
            <person name="Vilgalys R."/>
            <person name="Henrissat B."/>
            <person name="Grigoriev I.V."/>
            <person name="Hibbett D."/>
            <person name="Nagy L.G."/>
            <person name="Martin F.M."/>
        </authorList>
    </citation>
    <scope>NUCLEOTIDE SEQUENCE</scope>
    <source>
        <strain evidence="1">P2</strain>
    </source>
</reference>
<comment type="caution">
    <text evidence="1">The sequence shown here is derived from an EMBL/GenBank/DDBJ whole genome shotgun (WGS) entry which is preliminary data.</text>
</comment>
<proteinExistence type="predicted"/>
<keyword evidence="2" id="KW-1185">Reference proteome</keyword>
<dbReference type="Proteomes" id="UP000886501">
    <property type="component" value="Unassembled WGS sequence"/>
</dbReference>
<accession>A0ACB6ZWM4</accession>
<protein>
    <submittedName>
        <fullName evidence="1">Uncharacterized protein</fullName>
    </submittedName>
</protein>
<reference evidence="1" key="2">
    <citation type="journal article" date="2020" name="Nat. Commun.">
        <title>Large-scale genome sequencing of mycorrhizal fungi provides insights into the early evolution of symbiotic traits.</title>
        <authorList>
            <person name="Miyauchi S."/>
            <person name="Kiss E."/>
            <person name="Kuo A."/>
            <person name="Drula E."/>
            <person name="Kohler A."/>
            <person name="Sanchez-Garcia M."/>
            <person name="Morin E."/>
            <person name="Andreopoulos B."/>
            <person name="Barry K.W."/>
            <person name="Bonito G."/>
            <person name="Buee M."/>
            <person name="Carver A."/>
            <person name="Chen C."/>
            <person name="Cichocki N."/>
            <person name="Clum A."/>
            <person name="Culley D."/>
            <person name="Crous P.W."/>
            <person name="Fauchery L."/>
            <person name="Girlanda M."/>
            <person name="Hayes R.D."/>
            <person name="Keri Z."/>
            <person name="LaButti K."/>
            <person name="Lipzen A."/>
            <person name="Lombard V."/>
            <person name="Magnuson J."/>
            <person name="Maillard F."/>
            <person name="Murat C."/>
            <person name="Nolan M."/>
            <person name="Ohm R.A."/>
            <person name="Pangilinan J."/>
            <person name="Pereira M.F."/>
            <person name="Perotto S."/>
            <person name="Peter M."/>
            <person name="Pfister S."/>
            <person name="Riley R."/>
            <person name="Sitrit Y."/>
            <person name="Stielow J.B."/>
            <person name="Szollosi G."/>
            <person name="Zifcakova L."/>
            <person name="Stursova M."/>
            <person name="Spatafora J.W."/>
            <person name="Tedersoo L."/>
            <person name="Vaario L.M."/>
            <person name="Yamada A."/>
            <person name="Yan M."/>
            <person name="Wang P."/>
            <person name="Xu J."/>
            <person name="Bruns T."/>
            <person name="Baldrian P."/>
            <person name="Vilgalys R."/>
            <person name="Dunand C."/>
            <person name="Henrissat B."/>
            <person name="Grigoriev I.V."/>
            <person name="Hibbett D."/>
            <person name="Nagy L.G."/>
            <person name="Martin F.M."/>
        </authorList>
    </citation>
    <scope>NUCLEOTIDE SEQUENCE</scope>
    <source>
        <strain evidence="1">P2</strain>
    </source>
</reference>
<evidence type="ECO:0000313" key="2">
    <source>
        <dbReference type="Proteomes" id="UP000886501"/>
    </source>
</evidence>
<organism evidence="1 2">
    <name type="scientific">Thelephora ganbajun</name>
    <name type="common">Ganba fungus</name>
    <dbReference type="NCBI Taxonomy" id="370292"/>
    <lineage>
        <taxon>Eukaryota</taxon>
        <taxon>Fungi</taxon>
        <taxon>Dikarya</taxon>
        <taxon>Basidiomycota</taxon>
        <taxon>Agaricomycotina</taxon>
        <taxon>Agaricomycetes</taxon>
        <taxon>Thelephorales</taxon>
        <taxon>Thelephoraceae</taxon>
        <taxon>Thelephora</taxon>
    </lineage>
</organism>
<sequence>MRLPGRTVSLNALTNLDSSEEAAKVDNEADELFTRNSVVQVKEIQRRLRNDVDAKQEELRLMVGERYRDLLQASTSIISIHKSSENVLNAIDEMKETVASQEIPSSPLQNSPVNKKDSDLQIFQSLGAHMKLLLDAPEHLWRLIERREYYRATWLFLLSRGVHRALTHDDATEESGWEAKGISIADQFPLVQRQWETVAQFRPQISHKATLSLREPSLSPEQICATLLTLYLLDSRPLAETLAIFFAQRSRILGTVVSKPVDAAALAKHRPGLSRQGSAKKIHTEQKDIRQSVEGSLDIITRTVAAARTIFQEQKTSGKSFVTSVLENIQPNADPAGLNSLPPELRLSTQLLLLSLPSSSHFLLLPQTIKSYKPYVDLTSTSSTVNPSILTKRLQDWYQKSCTEFSQALHAWFSKVNGMKEMWKLRNWIRKWLFEAAGLLKDERSHLHRIVDDASRRRLTNIWTAALKNAKSGFEKELRTAVDVTLRRPGASGLLVTEFQLIAPLPPLQSTVQLGPAQANASLKRYKAALRRQVDGRTPLLEVTLSPLEACSETLHKDLRSLKSHDDETRLLVTRVLEEYRPEATSLSADVFGALRSVVNSLVDGDGKVEDTALVPLVFVVHLAEELSIKSPFITNIGCEFSVAEDFRAKTRDLHKKIILHWRAHTVAWVTKEYWRLYDSASGHSSNGPSDTSLKHSSALMHCLLSLSAALQQLGVVSLGPQKRDEITREALYNLVEALVDPGAKRASETWHCLNLLFGHVSEQVELQLSDVLARTQILLAFLFPSCTGTVDKASALLRLGKPSGGQEYHPAVDVVKPSPRLGLLLVQ</sequence>
<evidence type="ECO:0000313" key="1">
    <source>
        <dbReference type="EMBL" id="KAF9654215.1"/>
    </source>
</evidence>
<gene>
    <name evidence="1" type="ORF">BDM02DRAFT_3182042</name>
</gene>
<dbReference type="EMBL" id="MU117961">
    <property type="protein sequence ID" value="KAF9654215.1"/>
    <property type="molecule type" value="Genomic_DNA"/>
</dbReference>
<name>A0ACB6ZWM4_THEGA</name>